<dbReference type="GO" id="GO:0032760">
    <property type="term" value="P:positive regulation of tumor necrosis factor production"/>
    <property type="evidence" value="ECO:0007669"/>
    <property type="project" value="Ensembl"/>
</dbReference>
<dbReference type="PROSITE" id="PS50104">
    <property type="entry name" value="TIR"/>
    <property type="match status" value="1"/>
</dbReference>
<evidence type="ECO:0000313" key="18">
    <source>
        <dbReference type="Ensembl" id="ENSJJAP00000020803.1"/>
    </source>
</evidence>
<reference evidence="18" key="2">
    <citation type="submission" date="2025-09" db="UniProtKB">
        <authorList>
            <consortium name="Ensembl"/>
        </authorList>
    </citation>
    <scope>IDENTIFICATION</scope>
</reference>
<dbReference type="GO" id="GO:0035591">
    <property type="term" value="F:signaling adaptor activity"/>
    <property type="evidence" value="ECO:0007669"/>
    <property type="project" value="Ensembl"/>
</dbReference>
<dbReference type="GO" id="GO:0002735">
    <property type="term" value="P:positive regulation of myeloid dendritic cell cytokine production"/>
    <property type="evidence" value="ECO:0007669"/>
    <property type="project" value="Ensembl"/>
</dbReference>
<dbReference type="GO" id="GO:0045429">
    <property type="term" value="P:positive regulation of nitric oxide biosynthetic process"/>
    <property type="evidence" value="ECO:0007669"/>
    <property type="project" value="Ensembl"/>
</dbReference>
<feature type="compositionally biased region" description="Pro residues" evidence="16">
    <location>
        <begin position="608"/>
        <end position="617"/>
    </location>
</feature>
<comment type="function">
    <text evidence="13 15">Involved in innate immunity against invading pathogens. Adapter used by TLR3, TLR4 (through TICAM2) and TLR5 to mediate NF-kappa-B and interferon-regulatory factor (IRF) activation, and to induce apoptosis. Ligand binding to these receptors results in TRIF recruitment through its TIR domain. Distinct protein-interaction motifs allow recruitment of the effector proteins TBK1, TRAF6 and RIPK1, which in turn, lead to the activation of transcription factors IRF3 and IRF7, NF-kappa-B and FADD respectively. Phosphorylation by TBK1 on the pLxIS motif leads to recruitment and subsequent activation of the transcription factor IRF3 to induce expression of type I interferon and exert a potent immunity against invading pathogens. Component of a multi-helicase-TICAM1 complex that acts as a cytoplasmic sensor of viral double-stranded RNA (dsRNA) and plays a role in the activation of a cascade of antiviral responses including the induction of pro-inflammatory cytokines.</text>
</comment>
<dbReference type="Ensembl" id="ENSJJAT00000027353.1">
    <property type="protein sequence ID" value="ENSJJAP00000020803.1"/>
    <property type="gene ID" value="ENSJJAG00000021374.1"/>
</dbReference>
<dbReference type="InterPro" id="IPR035897">
    <property type="entry name" value="Toll_tir_struct_dom_sf"/>
</dbReference>
<dbReference type="GO" id="GO:0034142">
    <property type="term" value="P:toll-like receptor 4 signaling pathway"/>
    <property type="evidence" value="ECO:0007669"/>
    <property type="project" value="Ensembl"/>
</dbReference>
<dbReference type="GO" id="GO:0035666">
    <property type="term" value="P:TRIF-dependent toll-like receptor signaling pathway"/>
    <property type="evidence" value="ECO:0007669"/>
    <property type="project" value="Ensembl"/>
</dbReference>
<dbReference type="GO" id="GO:0006809">
    <property type="term" value="P:nitric oxide biosynthetic process"/>
    <property type="evidence" value="ECO:0007669"/>
    <property type="project" value="Ensembl"/>
</dbReference>
<dbReference type="GO" id="GO:0097190">
    <property type="term" value="P:apoptotic signaling pathway"/>
    <property type="evidence" value="ECO:0007669"/>
    <property type="project" value="Ensembl"/>
</dbReference>
<dbReference type="InterPro" id="IPR040886">
    <property type="entry name" value="TRIF_N"/>
</dbReference>
<reference evidence="18" key="1">
    <citation type="submission" date="2025-08" db="UniProtKB">
        <authorList>
            <consortium name="Ensembl"/>
        </authorList>
    </citation>
    <scope>IDENTIFICATION</scope>
</reference>
<dbReference type="OMA" id="TRHGWQD"/>
<keyword evidence="11 15" id="KW-0395">Inflammatory response</keyword>
<dbReference type="GO" id="GO:0034138">
    <property type="term" value="P:toll-like receptor 3 signaling pathway"/>
    <property type="evidence" value="ECO:0007669"/>
    <property type="project" value="Ensembl"/>
</dbReference>
<dbReference type="GO" id="GO:0006954">
    <property type="term" value="P:inflammatory response"/>
    <property type="evidence" value="ECO:0007669"/>
    <property type="project" value="UniProtKB-KW"/>
</dbReference>
<evidence type="ECO:0000256" key="10">
    <source>
        <dbReference type="ARBA" id="ARBA00023128"/>
    </source>
</evidence>
<dbReference type="GO" id="GO:0051607">
    <property type="term" value="P:defense response to virus"/>
    <property type="evidence" value="ECO:0007669"/>
    <property type="project" value="UniProtKB-UniRule"/>
</dbReference>
<keyword evidence="12 15" id="KW-0968">Cytoplasmic vesicle</keyword>
<feature type="region of interest" description="Disordered" evidence="16">
    <location>
        <begin position="601"/>
        <end position="673"/>
    </location>
</feature>
<name>A0A8C5L9E0_JACJA</name>
<keyword evidence="4" id="KW-0597">Phosphoprotein</keyword>
<sequence>MASPGPSLPGVFHVLEAAGKDKLVHFKHKLRTLHTGSQGARLLHAMVLLTLGQDTEARISLEAMKGDAVAQLVACQWAGVNGSEPPVVPQDVSWTVARLFHLLAKENLCPASMRDMAYEVALHELNSQDDQRLSQLQDEARDRCGWDIRKDPSGFQELGSNLGCLPPPSTLLLGTRSQAYPINVTNWSWGHSLRSTVSPTSLASKLEISQSPTLPFLSLHCVTHGPSKLCETPPQVGLEPNPIPVDCQEPEEVSWPPSVETVTPLEILDNPGVSEVAPDLTSATLPNSLPAPEATSHNSGESVQTEADPESPSLSTLECTEKTSDASKQTPLQDSIREDTLQNSTLGAPAPPPPPQNFSSAPPSSFSSSCPVPPASSSHCPSPCHPDTSSEQKFYNFVILHARADEHVALRVRDKLEALGVPDGATFCEDFQLPGRGELRCLQDAIDHSGFTILLLTANYDCRLSLHQVNQALMNSFTQSGRQDCAIPFLPLECSRAQLSRDTSGLLESLVWLDEHSPIFERKVANTFKLQKLRIYRERWKKEQDARVLREHSQRLDAERRQVAAMHAAHSAYAHSYVALQEQVQKLSAAFGDHLSLGTRMSYSGRGPHPPPAPSFPQTPSFQHTPSFSQTPSFQQVPSFPQSPAFPRTPSCPQTPPFPPASSTHPQTPGPQPLIIHHAQMVQLGLTNHMWTQREAQAPDDKTK</sequence>
<evidence type="ECO:0000256" key="12">
    <source>
        <dbReference type="ARBA" id="ARBA00023329"/>
    </source>
</evidence>
<protein>
    <recommendedName>
        <fullName evidence="14 15">TIR domain-containing adapter molecule 1</fullName>
        <shortName evidence="15">TICAM-1</shortName>
    </recommendedName>
</protein>
<gene>
    <name evidence="18" type="primary">Ticam1</name>
</gene>
<dbReference type="GO" id="GO:0019901">
    <property type="term" value="F:protein kinase binding"/>
    <property type="evidence" value="ECO:0007669"/>
    <property type="project" value="Ensembl"/>
</dbReference>
<proteinExistence type="predicted"/>
<dbReference type="GO" id="GO:0032722">
    <property type="term" value="P:positive regulation of chemokine production"/>
    <property type="evidence" value="ECO:0007669"/>
    <property type="project" value="Ensembl"/>
</dbReference>
<dbReference type="FunFam" id="3.40.50.10140:FF:000024">
    <property type="entry name" value="TIR domain-containing adapter molecule 1"/>
    <property type="match status" value="1"/>
</dbReference>
<dbReference type="GO" id="GO:0031398">
    <property type="term" value="P:positive regulation of protein ubiquitination"/>
    <property type="evidence" value="ECO:0007669"/>
    <property type="project" value="Ensembl"/>
</dbReference>
<keyword evidence="7" id="KW-0832">Ubl conjugation</keyword>
<dbReference type="GO" id="GO:0043330">
    <property type="term" value="P:response to exogenous dsRNA"/>
    <property type="evidence" value="ECO:0007669"/>
    <property type="project" value="UniProtKB-UniRule"/>
</dbReference>
<dbReference type="Gene3D" id="1.25.40.780">
    <property type="match status" value="1"/>
</dbReference>
<keyword evidence="3" id="KW-1017">Isopeptide bond</keyword>
<keyword evidence="5 15" id="KW-0399">Innate immunity</keyword>
<dbReference type="InterPro" id="IPR000157">
    <property type="entry name" value="TIR_dom"/>
</dbReference>
<keyword evidence="2 15" id="KW-0963">Cytoplasm</keyword>
<dbReference type="InterPro" id="IPR025735">
    <property type="entry name" value="RHIM"/>
</dbReference>
<evidence type="ECO:0000256" key="6">
    <source>
        <dbReference type="ARBA" id="ARBA00022703"/>
    </source>
</evidence>
<evidence type="ECO:0000256" key="9">
    <source>
        <dbReference type="ARBA" id="ARBA00023118"/>
    </source>
</evidence>
<evidence type="ECO:0000313" key="19">
    <source>
        <dbReference type="Proteomes" id="UP000694385"/>
    </source>
</evidence>
<dbReference type="PANTHER" id="PTHR47230:SF1">
    <property type="entry name" value="TIR DOMAIN-CONTAINING ADAPTER MOLECULE 1"/>
    <property type="match status" value="1"/>
</dbReference>
<evidence type="ECO:0000256" key="16">
    <source>
        <dbReference type="SAM" id="MobiDB-lite"/>
    </source>
</evidence>
<evidence type="ECO:0000256" key="4">
    <source>
        <dbReference type="ARBA" id="ARBA00022553"/>
    </source>
</evidence>
<dbReference type="GO" id="GO:0043254">
    <property type="term" value="P:regulation of protein-containing complex assembly"/>
    <property type="evidence" value="ECO:0007669"/>
    <property type="project" value="Ensembl"/>
</dbReference>
<comment type="domain">
    <text evidence="15">The N-terminal region is essential for activation of the IFNB promoter activity.</text>
</comment>
<dbReference type="SUPFAM" id="SSF52200">
    <property type="entry name" value="Toll/Interleukin receptor TIR domain"/>
    <property type="match status" value="1"/>
</dbReference>
<keyword evidence="6 15" id="KW-0053">Apoptosis</keyword>
<dbReference type="GO" id="GO:0005739">
    <property type="term" value="C:mitochondrion"/>
    <property type="evidence" value="ECO:0007669"/>
    <property type="project" value="UniProtKB-SubCell"/>
</dbReference>
<feature type="compositionally biased region" description="Polar residues" evidence="16">
    <location>
        <begin position="295"/>
        <end position="305"/>
    </location>
</feature>
<dbReference type="GO" id="GO:0032755">
    <property type="term" value="P:positive regulation of interleukin-6 production"/>
    <property type="evidence" value="ECO:0007669"/>
    <property type="project" value="Ensembl"/>
</dbReference>
<keyword evidence="10 15" id="KW-0496">Mitochondrion</keyword>
<feature type="region of interest" description="Disordered" evidence="16">
    <location>
        <begin position="271"/>
        <end position="372"/>
    </location>
</feature>
<dbReference type="GO" id="GO:0005776">
    <property type="term" value="C:autophagosome"/>
    <property type="evidence" value="ECO:0007669"/>
    <property type="project" value="UniProtKB-SubCell"/>
</dbReference>
<dbReference type="GO" id="GO:0043123">
    <property type="term" value="P:positive regulation of canonical NF-kappaB signal transduction"/>
    <property type="evidence" value="ECO:0007669"/>
    <property type="project" value="Ensembl"/>
</dbReference>
<dbReference type="GO" id="GO:0042100">
    <property type="term" value="P:B cell proliferation"/>
    <property type="evidence" value="ECO:0007669"/>
    <property type="project" value="Ensembl"/>
</dbReference>
<dbReference type="Pfam" id="PF17798">
    <property type="entry name" value="TRIF-NTD"/>
    <property type="match status" value="1"/>
</dbReference>
<dbReference type="InterPro" id="IPR046946">
    <property type="entry name" value="TCAM1/2"/>
</dbReference>
<accession>A0A8C5L9E0</accession>
<keyword evidence="8 15" id="KW-0391">Immunity</keyword>
<evidence type="ECO:0000256" key="3">
    <source>
        <dbReference type="ARBA" id="ARBA00022499"/>
    </source>
</evidence>
<dbReference type="GeneTree" id="ENSGT00940000162411"/>
<feature type="compositionally biased region" description="Low complexity" evidence="16">
    <location>
        <begin position="357"/>
        <end position="372"/>
    </location>
</feature>
<keyword evidence="19" id="KW-1185">Reference proteome</keyword>
<evidence type="ECO:0000256" key="14">
    <source>
        <dbReference type="ARBA" id="ARBA00072692"/>
    </source>
</evidence>
<organism evidence="18 19">
    <name type="scientific">Jaculus jaculus</name>
    <name type="common">Lesser Egyptian jerboa</name>
    <dbReference type="NCBI Taxonomy" id="51337"/>
    <lineage>
        <taxon>Eukaryota</taxon>
        <taxon>Metazoa</taxon>
        <taxon>Chordata</taxon>
        <taxon>Craniata</taxon>
        <taxon>Vertebrata</taxon>
        <taxon>Euteleostomi</taxon>
        <taxon>Mammalia</taxon>
        <taxon>Eutheria</taxon>
        <taxon>Euarchontoglires</taxon>
        <taxon>Glires</taxon>
        <taxon>Rodentia</taxon>
        <taxon>Myomorpha</taxon>
        <taxon>Dipodoidea</taxon>
        <taxon>Dipodidae</taxon>
        <taxon>Dipodinae</taxon>
        <taxon>Jaculus</taxon>
    </lineage>
</organism>
<evidence type="ECO:0000256" key="11">
    <source>
        <dbReference type="ARBA" id="ARBA00023198"/>
    </source>
</evidence>
<dbReference type="Gene3D" id="3.40.50.10140">
    <property type="entry name" value="Toll/interleukin-1 receptor homology (TIR) domain"/>
    <property type="match status" value="1"/>
</dbReference>
<dbReference type="GO" id="GO:0010508">
    <property type="term" value="P:positive regulation of autophagy"/>
    <property type="evidence" value="ECO:0007669"/>
    <property type="project" value="Ensembl"/>
</dbReference>
<evidence type="ECO:0000256" key="13">
    <source>
        <dbReference type="ARBA" id="ARBA00058911"/>
    </source>
</evidence>
<comment type="subunit">
    <text evidence="15">Homodimer. Found in a multi-helicase-TICAM1 complex at least composed of DHX36, DDX1, DDX21 and TICAM1.</text>
</comment>
<evidence type="ECO:0000256" key="15">
    <source>
        <dbReference type="PIRNR" id="PIRNR037744"/>
    </source>
</evidence>
<dbReference type="GO" id="GO:0045087">
    <property type="term" value="P:innate immune response"/>
    <property type="evidence" value="ECO:0007669"/>
    <property type="project" value="UniProtKB-UniRule"/>
</dbReference>
<evidence type="ECO:0000256" key="7">
    <source>
        <dbReference type="ARBA" id="ARBA00022843"/>
    </source>
</evidence>
<evidence type="ECO:0000256" key="2">
    <source>
        <dbReference type="ARBA" id="ARBA00022490"/>
    </source>
</evidence>
<evidence type="ECO:0000259" key="17">
    <source>
        <dbReference type="PROSITE" id="PS50104"/>
    </source>
</evidence>
<evidence type="ECO:0000256" key="5">
    <source>
        <dbReference type="ARBA" id="ARBA00022588"/>
    </source>
</evidence>
<dbReference type="GO" id="GO:1900017">
    <property type="term" value="P:positive regulation of cytokine production involved in inflammatory response"/>
    <property type="evidence" value="ECO:0007669"/>
    <property type="project" value="Ensembl"/>
</dbReference>
<dbReference type="Proteomes" id="UP000694385">
    <property type="component" value="Unassembled WGS sequence"/>
</dbReference>
<dbReference type="AlphaFoldDB" id="A0A8C5L9E0"/>
<feature type="domain" description="TIR" evidence="17">
    <location>
        <begin position="393"/>
        <end position="553"/>
    </location>
</feature>
<dbReference type="GO" id="GO:0010008">
    <property type="term" value="C:endosome membrane"/>
    <property type="evidence" value="ECO:0007669"/>
    <property type="project" value="Ensembl"/>
</dbReference>
<dbReference type="FunFam" id="1.25.40.780:FF:000001">
    <property type="entry name" value="TIR domain-containing adapter molecule 1"/>
    <property type="match status" value="1"/>
</dbReference>
<dbReference type="Pfam" id="PF12721">
    <property type="entry name" value="RHIM"/>
    <property type="match status" value="1"/>
</dbReference>
<keyword evidence="9" id="KW-0051">Antiviral defense</keyword>
<dbReference type="GO" id="GO:0005769">
    <property type="term" value="C:early endosome"/>
    <property type="evidence" value="ECO:0007669"/>
    <property type="project" value="Ensembl"/>
</dbReference>
<evidence type="ECO:0000256" key="8">
    <source>
        <dbReference type="ARBA" id="ARBA00022859"/>
    </source>
</evidence>
<dbReference type="GO" id="GO:0031663">
    <property type="term" value="P:lipopolysaccharide-mediated signaling pathway"/>
    <property type="evidence" value="ECO:0007669"/>
    <property type="project" value="Ensembl"/>
</dbReference>
<dbReference type="GO" id="GO:0002281">
    <property type="term" value="P:macrophage activation involved in immune response"/>
    <property type="evidence" value="ECO:0007669"/>
    <property type="project" value="Ensembl"/>
</dbReference>
<evidence type="ECO:0000256" key="1">
    <source>
        <dbReference type="ARBA" id="ARBA00004514"/>
    </source>
</evidence>
<dbReference type="GO" id="GO:0097342">
    <property type="term" value="C:ripoptosome"/>
    <property type="evidence" value="ECO:0007669"/>
    <property type="project" value="Ensembl"/>
</dbReference>
<feature type="compositionally biased region" description="Polar residues" evidence="16">
    <location>
        <begin position="621"/>
        <end position="642"/>
    </location>
</feature>
<comment type="subcellular location">
    <subcellularLocation>
        <location evidence="1 15">Cytoplasm</location>
        <location evidence="1 15">Cytosol</location>
    </subcellularLocation>
    <subcellularLocation>
        <location evidence="15">Cytoplasmic vesicle</location>
        <location evidence="15">Autophagosome</location>
    </subcellularLocation>
    <subcellularLocation>
        <location evidence="15">Mitochondrion</location>
    </subcellularLocation>
</comment>
<dbReference type="PANTHER" id="PTHR47230">
    <property type="entry name" value="TIR DOMAIN-CONTAINING ADAPTER MOLECULE 1"/>
    <property type="match status" value="1"/>
</dbReference>
<dbReference type="GO" id="GO:0030890">
    <property type="term" value="P:positive regulation of B cell proliferation"/>
    <property type="evidence" value="ECO:0007669"/>
    <property type="project" value="Ensembl"/>
</dbReference>
<dbReference type="GO" id="GO:0032816">
    <property type="term" value="P:positive regulation of natural killer cell activation"/>
    <property type="evidence" value="ECO:0007669"/>
    <property type="project" value="Ensembl"/>
</dbReference>
<dbReference type="GO" id="GO:0060907">
    <property type="term" value="P:positive regulation of macrophage cytokine production"/>
    <property type="evidence" value="ECO:0007669"/>
    <property type="project" value="Ensembl"/>
</dbReference>
<dbReference type="GO" id="GO:0140052">
    <property type="term" value="P:cellular response to oxidised low-density lipoprotein particle stimulus"/>
    <property type="evidence" value="ECO:0007669"/>
    <property type="project" value="Ensembl"/>
</dbReference>
<dbReference type="GO" id="GO:0032728">
    <property type="term" value="P:positive regulation of interferon-beta production"/>
    <property type="evidence" value="ECO:0007669"/>
    <property type="project" value="Ensembl"/>
</dbReference>